<dbReference type="GO" id="GO:0008236">
    <property type="term" value="F:serine-type peptidase activity"/>
    <property type="evidence" value="ECO:0007669"/>
    <property type="project" value="InterPro"/>
</dbReference>
<evidence type="ECO:0000259" key="3">
    <source>
        <dbReference type="Pfam" id="PF00930"/>
    </source>
</evidence>
<dbReference type="PANTHER" id="PTHR11731:SF193">
    <property type="entry name" value="DIPEPTIDYL PEPTIDASE 9"/>
    <property type="match status" value="1"/>
</dbReference>
<dbReference type="EC" id="3.4.14.12" evidence="4"/>
<dbReference type="Gene3D" id="2.140.10.30">
    <property type="entry name" value="Dipeptidylpeptidase IV, N-terminal domain"/>
    <property type="match status" value="1"/>
</dbReference>
<feature type="signal peptide" evidence="1">
    <location>
        <begin position="1"/>
        <end position="21"/>
    </location>
</feature>
<protein>
    <submittedName>
        <fullName evidence="4">Prolyl tripeptidyl peptidase</fullName>
        <ecNumber evidence="4">3.4.14.12</ecNumber>
    </submittedName>
</protein>
<organism evidence="4 5">
    <name type="scientific">Salinivirga cyanobacteriivorans</name>
    <dbReference type="NCBI Taxonomy" id="1307839"/>
    <lineage>
        <taxon>Bacteria</taxon>
        <taxon>Pseudomonadati</taxon>
        <taxon>Bacteroidota</taxon>
        <taxon>Bacteroidia</taxon>
        <taxon>Bacteroidales</taxon>
        <taxon>Salinivirgaceae</taxon>
        <taxon>Salinivirga</taxon>
    </lineage>
</organism>
<dbReference type="RefSeq" id="WP_057952266.1">
    <property type="nucleotide sequence ID" value="NZ_CP013118.1"/>
</dbReference>
<dbReference type="Pfam" id="PF00326">
    <property type="entry name" value="Peptidase_S9"/>
    <property type="match status" value="1"/>
</dbReference>
<dbReference type="InterPro" id="IPR001375">
    <property type="entry name" value="Peptidase_S9_cat"/>
</dbReference>
<feature type="chain" id="PRO_5006599212" evidence="1">
    <location>
        <begin position="22"/>
        <end position="718"/>
    </location>
</feature>
<dbReference type="Proteomes" id="UP000064893">
    <property type="component" value="Chromosome"/>
</dbReference>
<keyword evidence="5" id="KW-1185">Reference proteome</keyword>
<dbReference type="STRING" id="1307839.L21SP5_01087"/>
<dbReference type="PANTHER" id="PTHR11731">
    <property type="entry name" value="PROTEASE FAMILY S9B,C DIPEPTIDYL-PEPTIDASE IV-RELATED"/>
    <property type="match status" value="1"/>
</dbReference>
<dbReference type="KEGG" id="blq:L21SP5_01087"/>
<dbReference type="GO" id="GO:0008239">
    <property type="term" value="F:dipeptidyl-peptidase activity"/>
    <property type="evidence" value="ECO:0007669"/>
    <property type="project" value="TreeGrafter"/>
</dbReference>
<dbReference type="AlphaFoldDB" id="A0A0S2HXH9"/>
<dbReference type="PATRIC" id="fig|1307839.3.peg.1175"/>
<sequence precursor="true">MKNLVLIFAVFVVALANPSWAQDDKFTMEDAVIGQWRGLYPRSIYGYWQPQTHILTYSQENKIIRFDADTKQKDTLLTLKNINAALKAAEADSLKRLSSPDWIDNERLLFRNKNKFYVYSTVDNSIKKTFTFQPTDNNFDYPDELSKNMIAVTNGNSLFIIKPNARITVAQSRDKDIVYGQSVSRREFGISKGTFWSPKANYLAYYIKDNSDVTDYPLVDITSRTAEAEMTLYPMAGTPSEHVSLGIYNVDKNQTIYIEDENAESEQYLTNISWGPNEEYIYIQVLNREQNHMKFNKYDVKTGAFVKTLFEEKHEKYVEPYHKIHFVPGDDDKFVYQTRRDGYNHLYLYTTDGKEKGQITSGNWEVTQFLGFGPKGRYAYYVSTEGSPLERHAYKINIKNSQKKTKITQSRGYHRVKLSSDANYLYDRYSSTDVPGISQVINTNTLEKYTLKKAKNPLKPYALGEMEIGTIKAGDDKTDLYYRLIKPTDFDSTKTYPAIVYVYGGPHAQLISNRWMGGARMWQQYMAQNGYVMLTIDNRGSANRGLDFENATHRQLGKLEMKDQLRGIEFLKQLGYVDTTKLGVHGWSYGGFMTTSLMTHHPEVFQVGVAGGPVIDWKYYEIMYGERYMDTPDENPEGYKSTSLIDMAPELKGKLLIIHGGMDPTVVQQHSLAFLRACIKNNIPVDYFVYPQAEHNVRGKDRIHLMQKVTDYFNDYLK</sequence>
<name>A0A0S2HXH9_9BACT</name>
<dbReference type="InterPro" id="IPR050278">
    <property type="entry name" value="Serine_Prot_S9B/DPPIV"/>
</dbReference>
<dbReference type="Gene3D" id="3.40.50.1820">
    <property type="entry name" value="alpha/beta hydrolase"/>
    <property type="match status" value="1"/>
</dbReference>
<gene>
    <name evidence="4" type="primary">ptpA_2</name>
    <name evidence="4" type="ORF">L21SP5_01087</name>
</gene>
<evidence type="ECO:0000313" key="4">
    <source>
        <dbReference type="EMBL" id="ALO14751.1"/>
    </source>
</evidence>
<evidence type="ECO:0000256" key="1">
    <source>
        <dbReference type="SAM" id="SignalP"/>
    </source>
</evidence>
<keyword evidence="4" id="KW-0378">Hydrolase</keyword>
<dbReference type="GO" id="GO:0006508">
    <property type="term" value="P:proteolysis"/>
    <property type="evidence" value="ECO:0007669"/>
    <property type="project" value="InterPro"/>
</dbReference>
<evidence type="ECO:0000313" key="5">
    <source>
        <dbReference type="Proteomes" id="UP000064893"/>
    </source>
</evidence>
<dbReference type="InterPro" id="IPR029058">
    <property type="entry name" value="AB_hydrolase_fold"/>
</dbReference>
<proteinExistence type="predicted"/>
<feature type="domain" description="Dipeptidylpeptidase IV N-terminal" evidence="3">
    <location>
        <begin position="114"/>
        <end position="435"/>
    </location>
</feature>
<dbReference type="EMBL" id="CP013118">
    <property type="protein sequence ID" value="ALO14751.1"/>
    <property type="molecule type" value="Genomic_DNA"/>
</dbReference>
<dbReference type="InterPro" id="IPR002469">
    <property type="entry name" value="Peptidase_S9B_N"/>
</dbReference>
<keyword evidence="1" id="KW-0732">Signal</keyword>
<dbReference type="Pfam" id="PF00930">
    <property type="entry name" value="DPPIV_N"/>
    <property type="match status" value="1"/>
</dbReference>
<dbReference type="SUPFAM" id="SSF82171">
    <property type="entry name" value="DPP6 N-terminal domain-like"/>
    <property type="match status" value="1"/>
</dbReference>
<accession>A0A0S2HXH9</accession>
<feature type="domain" description="Peptidase S9 prolyl oligopeptidase catalytic" evidence="2">
    <location>
        <begin position="523"/>
        <end position="718"/>
    </location>
</feature>
<dbReference type="SUPFAM" id="SSF53474">
    <property type="entry name" value="alpha/beta-Hydrolases"/>
    <property type="match status" value="1"/>
</dbReference>
<evidence type="ECO:0000259" key="2">
    <source>
        <dbReference type="Pfam" id="PF00326"/>
    </source>
</evidence>
<reference evidence="4 5" key="1">
    <citation type="submission" date="2015-11" db="EMBL/GenBank/DDBJ databases">
        <title>Description and complete genome sequence of a novel strain predominating in hypersaline microbial mats and representing a new family of the Bacteriodetes phylum.</title>
        <authorList>
            <person name="Spring S."/>
            <person name="Bunk B."/>
            <person name="Sproer C."/>
            <person name="Klenk H.-P."/>
        </authorList>
    </citation>
    <scope>NUCLEOTIDE SEQUENCE [LARGE SCALE GENOMIC DNA]</scope>
    <source>
        <strain evidence="4 5">L21-Spi-D4</strain>
    </source>
</reference>